<accession>E4Y287</accession>
<protein>
    <submittedName>
        <fullName evidence="2">Uncharacterized protein</fullName>
    </submittedName>
</protein>
<dbReference type="AlphaFoldDB" id="E4Y287"/>
<feature type="compositionally biased region" description="Basic and acidic residues" evidence="1">
    <location>
        <begin position="1"/>
        <end position="33"/>
    </location>
</feature>
<dbReference type="EMBL" id="FN653785">
    <property type="protein sequence ID" value="CBY15981.1"/>
    <property type="molecule type" value="Genomic_DNA"/>
</dbReference>
<proteinExistence type="predicted"/>
<feature type="compositionally biased region" description="Basic and acidic residues" evidence="1">
    <location>
        <begin position="40"/>
        <end position="52"/>
    </location>
</feature>
<organism evidence="2">
    <name type="scientific">Oikopleura dioica</name>
    <name type="common">Tunicate</name>
    <dbReference type="NCBI Taxonomy" id="34765"/>
    <lineage>
        <taxon>Eukaryota</taxon>
        <taxon>Metazoa</taxon>
        <taxon>Chordata</taxon>
        <taxon>Tunicata</taxon>
        <taxon>Appendicularia</taxon>
        <taxon>Copelata</taxon>
        <taxon>Oikopleuridae</taxon>
        <taxon>Oikopleura</taxon>
    </lineage>
</organism>
<feature type="compositionally biased region" description="Basic and acidic residues" evidence="1">
    <location>
        <begin position="60"/>
        <end position="80"/>
    </location>
</feature>
<evidence type="ECO:0000313" key="2">
    <source>
        <dbReference type="EMBL" id="CBY15981.1"/>
    </source>
</evidence>
<dbReference type="Proteomes" id="UP000001307">
    <property type="component" value="Unassembled WGS sequence"/>
</dbReference>
<reference evidence="2" key="1">
    <citation type="journal article" date="2010" name="Science">
        <title>Plasticity of animal genome architecture unmasked by rapid evolution of a pelagic tunicate.</title>
        <authorList>
            <person name="Denoeud F."/>
            <person name="Henriet S."/>
            <person name="Mungpakdee S."/>
            <person name="Aury J.M."/>
            <person name="Da Silva C."/>
            <person name="Brinkmann H."/>
            <person name="Mikhaleva J."/>
            <person name="Olsen L.C."/>
            <person name="Jubin C."/>
            <person name="Canestro C."/>
            <person name="Bouquet J.M."/>
            <person name="Danks G."/>
            <person name="Poulain J."/>
            <person name="Campsteijn C."/>
            <person name="Adamski M."/>
            <person name="Cross I."/>
            <person name="Yadetie F."/>
            <person name="Muffato M."/>
            <person name="Louis A."/>
            <person name="Butcher S."/>
            <person name="Tsagkogeorga G."/>
            <person name="Konrad A."/>
            <person name="Singh S."/>
            <person name="Jensen M.F."/>
            <person name="Cong E.H."/>
            <person name="Eikeseth-Otteraa H."/>
            <person name="Noel B."/>
            <person name="Anthouard V."/>
            <person name="Porcel B.M."/>
            <person name="Kachouri-Lafond R."/>
            <person name="Nishino A."/>
            <person name="Ugolini M."/>
            <person name="Chourrout P."/>
            <person name="Nishida H."/>
            <person name="Aasland R."/>
            <person name="Huzurbazar S."/>
            <person name="Westhof E."/>
            <person name="Delsuc F."/>
            <person name="Lehrach H."/>
            <person name="Reinhardt R."/>
            <person name="Weissenbach J."/>
            <person name="Roy S.W."/>
            <person name="Artiguenave F."/>
            <person name="Postlethwait J.H."/>
            <person name="Manak J.R."/>
            <person name="Thompson E.M."/>
            <person name="Jaillon O."/>
            <person name="Du Pasquier L."/>
            <person name="Boudinot P."/>
            <person name="Liberles D.A."/>
            <person name="Volff J.N."/>
            <person name="Philippe H."/>
            <person name="Lenhard B."/>
            <person name="Roest Crollius H."/>
            <person name="Wincker P."/>
            <person name="Chourrout D."/>
        </authorList>
    </citation>
    <scope>NUCLEOTIDE SEQUENCE [LARGE SCALE GENOMIC DNA]</scope>
</reference>
<dbReference type="InterPro" id="IPR013730">
    <property type="entry name" value="Fyv7/TAP26"/>
</dbReference>
<keyword evidence="3" id="KW-1185">Reference proteome</keyword>
<name>E4Y287_OIKDI</name>
<dbReference type="Pfam" id="PF08524">
    <property type="entry name" value="rRNA_processing"/>
    <property type="match status" value="1"/>
</dbReference>
<sequence length="115" mass="13708">MGKEVTKPVKKEFKRKPDFKKNKFSKKREEERPSQFSKTAAERRKEIGEKARDRKRAAKAKQEAEKQEKLNEREERDRIMKMRTKKGQPVLSARIGLMLKDMQKNPDLYKTESNI</sequence>
<evidence type="ECO:0000256" key="1">
    <source>
        <dbReference type="SAM" id="MobiDB-lite"/>
    </source>
</evidence>
<gene>
    <name evidence="2" type="ORF">GSOID_T00016278001</name>
</gene>
<dbReference type="OrthoDB" id="10474896at2759"/>
<feature type="region of interest" description="Disordered" evidence="1">
    <location>
        <begin position="1"/>
        <end position="87"/>
    </location>
</feature>
<evidence type="ECO:0000313" key="3">
    <source>
        <dbReference type="Proteomes" id="UP000001307"/>
    </source>
</evidence>
<dbReference type="InParanoid" id="E4Y287"/>